<sequence length="432" mass="48198">MMLDNDSQSINDKEAQQTNGRTTISSKLGDQALNHSQASHEVINGIPTVQGDQVDLINLLELLFPPPPPNEPVDIAEPIDHSKPKNQPYNNVNLSPELSQSHARPKPSEALRNQVLTQPKPTIYTINPNPTTTGNLIPGKELFLDLTSFQKTRGSVAKIKMQIDLTKYRLSHVWLGFDEDRDVNGDGKWLEVQYESLPEYCSYYKHLGHLSHVCPKRLKEENMLKWLAISSASGENNPNISTQLKLNNHHIIPTKNLGINSKLLAQQRLIDVVPIVTQKGNISDTVQRVKGIESRSETIQRAPTTSAIHSDHREHVSSQVDVIPLKNIVHEKIVTESCHLKKFSPSGLGEDEYNHMKSEDKVDFGDEADDEHNVDLEEEDTCNQLLTAINGAADIDKMIDSHGLSPRSKPPHYLTRSKASSIKAPPKSITPK</sequence>
<gene>
    <name evidence="2" type="ORF">A4A49_06542</name>
</gene>
<dbReference type="PANTHER" id="PTHR31286">
    <property type="entry name" value="GLYCINE-RICH CELL WALL STRUCTURAL PROTEIN 1.8-LIKE"/>
    <property type="match status" value="1"/>
</dbReference>
<feature type="compositionally biased region" description="Polar residues" evidence="1">
    <location>
        <begin position="85"/>
        <end position="102"/>
    </location>
</feature>
<dbReference type="AlphaFoldDB" id="A0A1J6HTH3"/>
<organism evidence="2 3">
    <name type="scientific">Nicotiana attenuata</name>
    <name type="common">Coyote tobacco</name>
    <dbReference type="NCBI Taxonomy" id="49451"/>
    <lineage>
        <taxon>Eukaryota</taxon>
        <taxon>Viridiplantae</taxon>
        <taxon>Streptophyta</taxon>
        <taxon>Embryophyta</taxon>
        <taxon>Tracheophyta</taxon>
        <taxon>Spermatophyta</taxon>
        <taxon>Magnoliopsida</taxon>
        <taxon>eudicotyledons</taxon>
        <taxon>Gunneridae</taxon>
        <taxon>Pentapetalae</taxon>
        <taxon>asterids</taxon>
        <taxon>lamiids</taxon>
        <taxon>Solanales</taxon>
        <taxon>Solanaceae</taxon>
        <taxon>Nicotianoideae</taxon>
        <taxon>Nicotianeae</taxon>
        <taxon>Nicotiana</taxon>
    </lineage>
</organism>
<dbReference type="PANTHER" id="PTHR31286:SF177">
    <property type="entry name" value="ENDONUCLEASE_EXONUCLEASE_PHOSPHATASE"/>
    <property type="match status" value="1"/>
</dbReference>
<comment type="caution">
    <text evidence="2">The sequence shown here is derived from an EMBL/GenBank/DDBJ whole genome shotgun (WGS) entry which is preliminary data.</text>
</comment>
<dbReference type="Gramene" id="OIS96204">
    <property type="protein sequence ID" value="OIS96204"/>
    <property type="gene ID" value="A4A49_06542"/>
</dbReference>
<dbReference type="Proteomes" id="UP000187609">
    <property type="component" value="Unassembled WGS sequence"/>
</dbReference>
<evidence type="ECO:0000256" key="1">
    <source>
        <dbReference type="SAM" id="MobiDB-lite"/>
    </source>
</evidence>
<accession>A0A1J6HTH3</accession>
<keyword evidence="3" id="KW-1185">Reference proteome</keyword>
<evidence type="ECO:0000313" key="2">
    <source>
        <dbReference type="EMBL" id="OIS96204.1"/>
    </source>
</evidence>
<evidence type="ECO:0000313" key="3">
    <source>
        <dbReference type="Proteomes" id="UP000187609"/>
    </source>
</evidence>
<dbReference type="EMBL" id="MJEQ01037194">
    <property type="protein sequence ID" value="OIS96204.1"/>
    <property type="molecule type" value="Genomic_DNA"/>
</dbReference>
<feature type="region of interest" description="Disordered" evidence="1">
    <location>
        <begin position="68"/>
        <end position="108"/>
    </location>
</feature>
<reference evidence="2" key="1">
    <citation type="submission" date="2016-11" db="EMBL/GenBank/DDBJ databases">
        <title>The genome of Nicotiana attenuata.</title>
        <authorList>
            <person name="Xu S."/>
            <person name="Brockmoeller T."/>
            <person name="Gaquerel E."/>
            <person name="Navarro A."/>
            <person name="Kuhl H."/>
            <person name="Gase K."/>
            <person name="Ling Z."/>
            <person name="Zhou W."/>
            <person name="Kreitzer C."/>
            <person name="Stanke M."/>
            <person name="Tang H."/>
            <person name="Lyons E."/>
            <person name="Pandey P."/>
            <person name="Pandey S.P."/>
            <person name="Timmermann B."/>
            <person name="Baldwin I.T."/>
        </authorList>
    </citation>
    <scope>NUCLEOTIDE SEQUENCE [LARGE SCALE GENOMIC DNA]</scope>
    <source>
        <strain evidence="2">UT</strain>
    </source>
</reference>
<name>A0A1J6HTH3_NICAT</name>
<feature type="compositionally biased region" description="Low complexity" evidence="1">
    <location>
        <begin position="417"/>
        <end position="432"/>
    </location>
</feature>
<dbReference type="InterPro" id="IPR040256">
    <property type="entry name" value="At4g02000-like"/>
</dbReference>
<feature type="region of interest" description="Disordered" evidence="1">
    <location>
        <begin position="1"/>
        <end position="24"/>
    </location>
</feature>
<dbReference type="SMR" id="A0A1J6HTH3"/>
<feature type="region of interest" description="Disordered" evidence="1">
    <location>
        <begin position="400"/>
        <end position="432"/>
    </location>
</feature>
<protein>
    <recommendedName>
        <fullName evidence="4">DUF4283 domain-containing protein</fullName>
    </recommendedName>
</protein>
<proteinExistence type="predicted"/>
<evidence type="ECO:0008006" key="4">
    <source>
        <dbReference type="Google" id="ProtNLM"/>
    </source>
</evidence>